<evidence type="ECO:0000313" key="2">
    <source>
        <dbReference type="Proteomes" id="UP001430356"/>
    </source>
</evidence>
<dbReference type="EMBL" id="JAECZO010000016">
    <property type="protein sequence ID" value="KAK7201555.1"/>
    <property type="molecule type" value="Genomic_DNA"/>
</dbReference>
<accession>A0AAW0F5V4</accession>
<gene>
    <name evidence="1" type="ORF">NESM_000219700</name>
</gene>
<keyword evidence="2" id="KW-1185">Reference proteome</keyword>
<dbReference type="Proteomes" id="UP001430356">
    <property type="component" value="Unassembled WGS sequence"/>
</dbReference>
<evidence type="ECO:0000313" key="1">
    <source>
        <dbReference type="EMBL" id="KAK7201555.1"/>
    </source>
</evidence>
<name>A0AAW0F5V4_9TRYP</name>
<proteinExistence type="predicted"/>
<protein>
    <submittedName>
        <fullName evidence="1">Uncharacterized protein</fullName>
    </submittedName>
</protein>
<sequence>MNAGVRWHETPVSLHISTTAAAGASPSAPDDAGCRLAPSLPLPAAAAQHILFFGVRGEPVHAAPLRVTVEATTSSPAGTSAPDCAADATVAPVVPSSPPSPTVPSGVVFPSAAAAVAVEAVEEWTDAVDEEAAAFFDED</sequence>
<comment type="caution">
    <text evidence="1">The sequence shown here is derived from an EMBL/GenBank/DDBJ whole genome shotgun (WGS) entry which is preliminary data.</text>
</comment>
<organism evidence="1 2">
    <name type="scientific">Novymonas esmeraldas</name>
    <dbReference type="NCBI Taxonomy" id="1808958"/>
    <lineage>
        <taxon>Eukaryota</taxon>
        <taxon>Discoba</taxon>
        <taxon>Euglenozoa</taxon>
        <taxon>Kinetoplastea</taxon>
        <taxon>Metakinetoplastina</taxon>
        <taxon>Trypanosomatida</taxon>
        <taxon>Trypanosomatidae</taxon>
        <taxon>Novymonas</taxon>
    </lineage>
</organism>
<dbReference type="AlphaFoldDB" id="A0AAW0F5V4"/>
<reference evidence="1 2" key="1">
    <citation type="journal article" date="2021" name="MBio">
        <title>A New Model Trypanosomatid, Novymonas esmeraldas: Genomic Perception of Its 'Candidatus Pandoraea novymonadis' Endosymbiont.</title>
        <authorList>
            <person name="Zakharova A."/>
            <person name="Saura A."/>
            <person name="Butenko A."/>
            <person name="Podesvova L."/>
            <person name="Warmusova S."/>
            <person name="Kostygov A.Y."/>
            <person name="Nenarokova A."/>
            <person name="Lukes J."/>
            <person name="Opperdoes F.R."/>
            <person name="Yurchenko V."/>
        </authorList>
    </citation>
    <scope>NUCLEOTIDE SEQUENCE [LARGE SCALE GENOMIC DNA]</scope>
    <source>
        <strain evidence="1 2">E262AT.01</strain>
    </source>
</reference>